<proteinExistence type="predicted"/>
<name>A0A382P0T6_9ZZZZ</name>
<protein>
    <submittedName>
        <fullName evidence="2">Uncharacterized protein</fullName>
    </submittedName>
</protein>
<dbReference type="AlphaFoldDB" id="A0A382P0T6"/>
<accession>A0A382P0T6</accession>
<evidence type="ECO:0000313" key="2">
    <source>
        <dbReference type="EMBL" id="SVC65451.1"/>
    </source>
</evidence>
<dbReference type="EMBL" id="UINC01103228">
    <property type="protein sequence ID" value="SVC65451.1"/>
    <property type="molecule type" value="Genomic_DNA"/>
</dbReference>
<sequence>MKGVSPITAAQKSQSPRSASEAKSETSNATEAIPVTVRTDRIASHITSLGVFSMTKVRGIQSAEVMRKAA</sequence>
<organism evidence="2">
    <name type="scientific">marine metagenome</name>
    <dbReference type="NCBI Taxonomy" id="408172"/>
    <lineage>
        <taxon>unclassified sequences</taxon>
        <taxon>metagenomes</taxon>
        <taxon>ecological metagenomes</taxon>
    </lineage>
</organism>
<gene>
    <name evidence="2" type="ORF">METZ01_LOCUS318305</name>
</gene>
<evidence type="ECO:0000256" key="1">
    <source>
        <dbReference type="SAM" id="MobiDB-lite"/>
    </source>
</evidence>
<reference evidence="2" key="1">
    <citation type="submission" date="2018-05" db="EMBL/GenBank/DDBJ databases">
        <authorList>
            <person name="Lanie J.A."/>
            <person name="Ng W.-L."/>
            <person name="Kazmierczak K.M."/>
            <person name="Andrzejewski T.M."/>
            <person name="Davidsen T.M."/>
            <person name="Wayne K.J."/>
            <person name="Tettelin H."/>
            <person name="Glass J.I."/>
            <person name="Rusch D."/>
            <person name="Podicherti R."/>
            <person name="Tsui H.-C.T."/>
            <person name="Winkler M.E."/>
        </authorList>
    </citation>
    <scope>NUCLEOTIDE SEQUENCE</scope>
</reference>
<feature type="compositionally biased region" description="Polar residues" evidence="1">
    <location>
        <begin position="8"/>
        <end position="18"/>
    </location>
</feature>
<feature type="region of interest" description="Disordered" evidence="1">
    <location>
        <begin position="1"/>
        <end position="32"/>
    </location>
</feature>